<sequence length="118" mass="11872">MDLLENMLQGGGGDVVRQLAGQFGLDESQVSSAVGALLPALQGGAAHEEAAAQAAASTGLDSGLLQQLAPLLSSFLGGQQGGQGGGLLDTVTSMLDRDKDGSALDDVLGMAQKFMQKE</sequence>
<accession>A0A7S7NLQ2</accession>
<dbReference type="InterPro" id="IPR009282">
    <property type="entry name" value="DUF937"/>
</dbReference>
<proteinExistence type="predicted"/>
<gene>
    <name evidence="1" type="ORF">IRI77_24240</name>
</gene>
<dbReference type="AlphaFoldDB" id="A0A7S7NLQ2"/>
<evidence type="ECO:0008006" key="3">
    <source>
        <dbReference type="Google" id="ProtNLM"/>
    </source>
</evidence>
<protein>
    <recommendedName>
        <fullName evidence="3">DUF937 domain-containing protein</fullName>
    </recommendedName>
</protein>
<name>A0A7S7NLQ2_PALFE</name>
<evidence type="ECO:0000313" key="1">
    <source>
        <dbReference type="EMBL" id="QOY85910.1"/>
    </source>
</evidence>
<keyword evidence="2" id="KW-1185">Reference proteome</keyword>
<dbReference type="Pfam" id="PF06078">
    <property type="entry name" value="DUF937"/>
    <property type="match status" value="1"/>
</dbReference>
<organism evidence="1 2">
    <name type="scientific">Paludibaculum fermentans</name>
    <dbReference type="NCBI Taxonomy" id="1473598"/>
    <lineage>
        <taxon>Bacteria</taxon>
        <taxon>Pseudomonadati</taxon>
        <taxon>Acidobacteriota</taxon>
        <taxon>Terriglobia</taxon>
        <taxon>Bryobacterales</taxon>
        <taxon>Bryobacteraceae</taxon>
        <taxon>Paludibaculum</taxon>
    </lineage>
</organism>
<dbReference type="KEGG" id="pfer:IRI77_24240"/>
<dbReference type="EMBL" id="CP063849">
    <property type="protein sequence ID" value="QOY85910.1"/>
    <property type="molecule type" value="Genomic_DNA"/>
</dbReference>
<evidence type="ECO:0000313" key="2">
    <source>
        <dbReference type="Proteomes" id="UP000593892"/>
    </source>
</evidence>
<dbReference type="Proteomes" id="UP000593892">
    <property type="component" value="Chromosome"/>
</dbReference>
<reference evidence="1 2" key="1">
    <citation type="submission" date="2020-10" db="EMBL/GenBank/DDBJ databases">
        <title>Complete genome sequence of Paludibaculum fermentans P105T, a facultatively anaerobic acidobacterium capable of dissimilatory Fe(III) reduction.</title>
        <authorList>
            <person name="Dedysh S.N."/>
            <person name="Beletsky A.V."/>
            <person name="Kulichevskaya I.S."/>
            <person name="Mardanov A.V."/>
            <person name="Ravin N.V."/>
        </authorList>
    </citation>
    <scope>NUCLEOTIDE SEQUENCE [LARGE SCALE GENOMIC DNA]</scope>
    <source>
        <strain evidence="1 2">P105</strain>
    </source>
</reference>
<dbReference type="RefSeq" id="WP_194447580.1">
    <property type="nucleotide sequence ID" value="NZ_CP063849.1"/>
</dbReference>